<dbReference type="OrthoDB" id="5819582at2759"/>
<feature type="transmembrane region" description="Helical" evidence="1">
    <location>
        <begin position="332"/>
        <end position="352"/>
    </location>
</feature>
<keyword evidence="1" id="KW-0472">Membrane</keyword>
<dbReference type="InParanoid" id="A0A0C3CRU8"/>
<name>A0A0C3CRU8_OIDMZ</name>
<proteinExistence type="predicted"/>
<dbReference type="InterPro" id="IPR050879">
    <property type="entry name" value="Acyltransferase_3"/>
</dbReference>
<dbReference type="InterPro" id="IPR002656">
    <property type="entry name" value="Acyl_transf_3_dom"/>
</dbReference>
<keyword evidence="4" id="KW-1185">Reference proteome</keyword>
<evidence type="ECO:0000313" key="4">
    <source>
        <dbReference type="Proteomes" id="UP000054321"/>
    </source>
</evidence>
<dbReference type="PANTHER" id="PTHR23028:SF125">
    <property type="entry name" value="ACYLTRANSFERASE"/>
    <property type="match status" value="1"/>
</dbReference>
<dbReference type="AlphaFoldDB" id="A0A0C3CRU8"/>
<feature type="transmembrane region" description="Helical" evidence="1">
    <location>
        <begin position="290"/>
        <end position="312"/>
    </location>
</feature>
<evidence type="ECO:0000313" key="3">
    <source>
        <dbReference type="EMBL" id="KIN01729.1"/>
    </source>
</evidence>
<protein>
    <recommendedName>
        <fullName evidence="2">Acyltransferase 3 domain-containing protein</fullName>
    </recommendedName>
</protein>
<evidence type="ECO:0000259" key="2">
    <source>
        <dbReference type="Pfam" id="PF01757"/>
    </source>
</evidence>
<dbReference type="HOGENOM" id="CLU_005679_13_3_1"/>
<accession>A0A0C3CRU8</accession>
<dbReference type="EMBL" id="KN832875">
    <property type="protein sequence ID" value="KIN01729.1"/>
    <property type="molecule type" value="Genomic_DNA"/>
</dbReference>
<organism evidence="3 4">
    <name type="scientific">Oidiodendron maius (strain Zn)</name>
    <dbReference type="NCBI Taxonomy" id="913774"/>
    <lineage>
        <taxon>Eukaryota</taxon>
        <taxon>Fungi</taxon>
        <taxon>Dikarya</taxon>
        <taxon>Ascomycota</taxon>
        <taxon>Pezizomycotina</taxon>
        <taxon>Leotiomycetes</taxon>
        <taxon>Leotiomycetes incertae sedis</taxon>
        <taxon>Myxotrichaceae</taxon>
        <taxon>Oidiodendron</taxon>
    </lineage>
</organism>
<feature type="transmembrane region" description="Helical" evidence="1">
    <location>
        <begin position="144"/>
        <end position="162"/>
    </location>
</feature>
<reference evidence="4" key="2">
    <citation type="submission" date="2015-01" db="EMBL/GenBank/DDBJ databases">
        <title>Evolutionary Origins and Diversification of the Mycorrhizal Mutualists.</title>
        <authorList>
            <consortium name="DOE Joint Genome Institute"/>
            <consortium name="Mycorrhizal Genomics Consortium"/>
            <person name="Kohler A."/>
            <person name="Kuo A."/>
            <person name="Nagy L.G."/>
            <person name="Floudas D."/>
            <person name="Copeland A."/>
            <person name="Barry K.W."/>
            <person name="Cichocki N."/>
            <person name="Veneault-Fourrey C."/>
            <person name="LaButti K."/>
            <person name="Lindquist E.A."/>
            <person name="Lipzen A."/>
            <person name="Lundell T."/>
            <person name="Morin E."/>
            <person name="Murat C."/>
            <person name="Riley R."/>
            <person name="Ohm R."/>
            <person name="Sun H."/>
            <person name="Tunlid A."/>
            <person name="Henrissat B."/>
            <person name="Grigoriev I.V."/>
            <person name="Hibbett D.S."/>
            <person name="Martin F."/>
        </authorList>
    </citation>
    <scope>NUCLEOTIDE SEQUENCE [LARGE SCALE GENOMIC DNA]</scope>
    <source>
        <strain evidence="4">Zn</strain>
    </source>
</reference>
<reference evidence="3 4" key="1">
    <citation type="submission" date="2014-04" db="EMBL/GenBank/DDBJ databases">
        <authorList>
            <consortium name="DOE Joint Genome Institute"/>
            <person name="Kuo A."/>
            <person name="Martino E."/>
            <person name="Perotto S."/>
            <person name="Kohler A."/>
            <person name="Nagy L.G."/>
            <person name="Floudas D."/>
            <person name="Copeland A."/>
            <person name="Barry K.W."/>
            <person name="Cichocki N."/>
            <person name="Veneault-Fourrey C."/>
            <person name="LaButti K."/>
            <person name="Lindquist E.A."/>
            <person name="Lipzen A."/>
            <person name="Lundell T."/>
            <person name="Morin E."/>
            <person name="Murat C."/>
            <person name="Sun H."/>
            <person name="Tunlid A."/>
            <person name="Henrissat B."/>
            <person name="Grigoriev I.V."/>
            <person name="Hibbett D.S."/>
            <person name="Martin F."/>
            <person name="Nordberg H.P."/>
            <person name="Cantor M.N."/>
            <person name="Hua S.X."/>
        </authorList>
    </citation>
    <scope>NUCLEOTIDE SEQUENCE [LARGE SCALE GENOMIC DNA]</scope>
    <source>
        <strain evidence="3 4">Zn</strain>
    </source>
</reference>
<dbReference type="Pfam" id="PF01757">
    <property type="entry name" value="Acyl_transf_3"/>
    <property type="match status" value="1"/>
</dbReference>
<gene>
    <name evidence="3" type="ORF">OIDMADRAFT_121770</name>
</gene>
<evidence type="ECO:0000256" key="1">
    <source>
        <dbReference type="SAM" id="Phobius"/>
    </source>
</evidence>
<keyword evidence="1" id="KW-1133">Transmembrane helix</keyword>
<keyword evidence="1" id="KW-0812">Transmembrane</keyword>
<dbReference type="PANTHER" id="PTHR23028">
    <property type="entry name" value="ACETYLTRANSFERASE"/>
    <property type="match status" value="1"/>
</dbReference>
<dbReference type="Proteomes" id="UP000054321">
    <property type="component" value="Unassembled WGS sequence"/>
</dbReference>
<dbReference type="STRING" id="913774.A0A0C3CRU8"/>
<sequence>MRAERVLCFPEAPASLGRRITDALRPAVFSRRPSKPLSPTAYLDGLRGFAAFMVYWMHHQLWAHTGIPDGEALEYGYGHNGRHFFACLPVVRMFFSGGHIAVAVFFVISGYVLSAKPLSLMHTGELLRLNDNLASALFRRWARLYIPCMATTFLFATSWHAFNISTFWPLHQLSYLAEVRHWYAEFKNWSFLFGESLFFSYNVHLWSIPVEFRGSITVYTTLLALSRATKNARLWLEVGLIFFFLYEVDGWYLSMFLAGMHICDLTLLAENDELPRIFSRLKPYKLYITYIFFTIGIFLSGVPSAGPGLGALQDSPGWHYLLFLKPEVMTDFKWLYLFWAATFIVASTRHIAWLKFFFETTFCQYLGRISYSLYLVHGPILWTLGERIYLAVGWPGRDDIPDDLVPWKNLYPLPKTGPMFLEARFLLPHLILLPVTLWTAEMATKLFDEPGIKIPRWLYNKVEEPRT</sequence>
<feature type="transmembrane region" description="Helical" evidence="1">
    <location>
        <begin position="93"/>
        <end position="113"/>
    </location>
</feature>
<dbReference type="GO" id="GO:0016747">
    <property type="term" value="F:acyltransferase activity, transferring groups other than amino-acyl groups"/>
    <property type="evidence" value="ECO:0007669"/>
    <property type="project" value="InterPro"/>
</dbReference>
<feature type="domain" description="Acyltransferase 3" evidence="2">
    <location>
        <begin position="41"/>
        <end position="391"/>
    </location>
</feature>